<protein>
    <submittedName>
        <fullName evidence="2">TIR domain-containing protein</fullName>
    </submittedName>
</protein>
<dbReference type="Proteomes" id="UP000198873">
    <property type="component" value="Unassembled WGS sequence"/>
</dbReference>
<dbReference type="InterPro" id="IPR000157">
    <property type="entry name" value="TIR_dom"/>
</dbReference>
<dbReference type="STRING" id="1176198.SAMN05444716_10326"/>
<dbReference type="GO" id="GO:0007165">
    <property type="term" value="P:signal transduction"/>
    <property type="evidence" value="ECO:0007669"/>
    <property type="project" value="InterPro"/>
</dbReference>
<evidence type="ECO:0000313" key="2">
    <source>
        <dbReference type="EMBL" id="SFS63105.1"/>
    </source>
</evidence>
<dbReference type="AlphaFoldDB" id="A0A1I6REN0"/>
<dbReference type="InterPro" id="IPR035897">
    <property type="entry name" value="Toll_tir_struct_dom_sf"/>
</dbReference>
<dbReference type="SUPFAM" id="SSF52200">
    <property type="entry name" value="Toll/Interleukin receptor TIR domain"/>
    <property type="match status" value="1"/>
</dbReference>
<evidence type="ECO:0000313" key="3">
    <source>
        <dbReference type="Proteomes" id="UP000198873"/>
    </source>
</evidence>
<dbReference type="Gene3D" id="3.40.50.10140">
    <property type="entry name" value="Toll/interleukin-1 receptor homology (TIR) domain"/>
    <property type="match status" value="1"/>
</dbReference>
<reference evidence="3" key="1">
    <citation type="submission" date="2016-10" db="EMBL/GenBank/DDBJ databases">
        <authorList>
            <person name="Varghese N."/>
            <person name="Submissions S."/>
        </authorList>
    </citation>
    <scope>NUCLEOTIDE SEQUENCE [LARGE SCALE GENOMIC DNA]</scope>
    <source>
        <strain evidence="3">CGMCC 4.7047</strain>
    </source>
</reference>
<name>A0A1I6REN0_9ACTN</name>
<evidence type="ECO:0000259" key="1">
    <source>
        <dbReference type="PROSITE" id="PS50104"/>
    </source>
</evidence>
<accession>A0A1I6REN0</accession>
<dbReference type="RefSeq" id="WP_051131250.1">
    <property type="nucleotide sequence ID" value="NZ_CP054938.1"/>
</dbReference>
<feature type="domain" description="TIR" evidence="1">
    <location>
        <begin position="3"/>
        <end position="145"/>
    </location>
</feature>
<proteinExistence type="predicted"/>
<sequence>MSVAPEVFVNYRTGDAEMAAALVQRELAHRFGPDHVFFASRSIAPGTDYTHGIEDALRRCRVLLAVIGPRWAERSAERAPGPAGQQRDWAHHEILRAREYDIPVLPVLVGRETPRLRATDLPEDLAFLTERQYMRLDHRNAAVDLERIADEVLHCAPTLTSRGSGIRPPSRHGHPGPAGGACYHFDGDLRGAHLYFWSR</sequence>
<organism evidence="2 3">
    <name type="scientific">Streptomyces harbinensis</name>
    <dbReference type="NCBI Taxonomy" id="1176198"/>
    <lineage>
        <taxon>Bacteria</taxon>
        <taxon>Bacillati</taxon>
        <taxon>Actinomycetota</taxon>
        <taxon>Actinomycetes</taxon>
        <taxon>Kitasatosporales</taxon>
        <taxon>Streptomycetaceae</taxon>
        <taxon>Streptomyces</taxon>
    </lineage>
</organism>
<dbReference type="PROSITE" id="PS50104">
    <property type="entry name" value="TIR"/>
    <property type="match status" value="1"/>
</dbReference>
<dbReference type="EMBL" id="FPAB01000003">
    <property type="protein sequence ID" value="SFS63105.1"/>
    <property type="molecule type" value="Genomic_DNA"/>
</dbReference>
<dbReference type="Pfam" id="PF13676">
    <property type="entry name" value="TIR_2"/>
    <property type="match status" value="1"/>
</dbReference>
<gene>
    <name evidence="2" type="ORF">SAMN05444716_10326</name>
</gene>
<keyword evidence="3" id="KW-1185">Reference proteome</keyword>